<dbReference type="InterPro" id="IPR045864">
    <property type="entry name" value="aa-tRNA-synth_II/BPL/LPL"/>
</dbReference>
<evidence type="ECO:0000256" key="10">
    <source>
        <dbReference type="ARBA" id="ARBA00023146"/>
    </source>
</evidence>
<evidence type="ECO:0000256" key="1">
    <source>
        <dbReference type="ARBA" id="ARBA00008226"/>
    </source>
</evidence>
<dbReference type="NCBIfam" id="TIGR00442">
    <property type="entry name" value="hisS"/>
    <property type="match status" value="1"/>
</dbReference>
<dbReference type="Gene3D" id="3.40.50.800">
    <property type="entry name" value="Anticodon-binding domain"/>
    <property type="match status" value="1"/>
</dbReference>
<dbReference type="SUPFAM" id="SSF52954">
    <property type="entry name" value="Class II aaRS ABD-related"/>
    <property type="match status" value="1"/>
</dbReference>
<evidence type="ECO:0000256" key="4">
    <source>
        <dbReference type="ARBA" id="ARBA00022598"/>
    </source>
</evidence>
<dbReference type="Gene3D" id="3.30.930.10">
    <property type="entry name" value="Bira Bifunctional Protein, Domain 2"/>
    <property type="match status" value="1"/>
</dbReference>
<dbReference type="PROSITE" id="PS00486">
    <property type="entry name" value="DNA_MISMATCH_REPAIR_2"/>
    <property type="match status" value="1"/>
</dbReference>
<organism evidence="13 14">
    <name type="scientific">Paramicrosporidium saccamoebae</name>
    <dbReference type="NCBI Taxonomy" id="1246581"/>
    <lineage>
        <taxon>Eukaryota</taxon>
        <taxon>Fungi</taxon>
        <taxon>Fungi incertae sedis</taxon>
        <taxon>Cryptomycota</taxon>
        <taxon>Cryptomycota incertae sedis</taxon>
        <taxon>Paramicrosporidium</taxon>
    </lineage>
</organism>
<dbReference type="SUPFAM" id="SSF55681">
    <property type="entry name" value="Class II aaRS and biotin synthetases"/>
    <property type="match status" value="1"/>
</dbReference>
<sequence length="1448" mass="160039">MPPNIVKVGSITATQFRPILALFRERIVWRCHKRVSPDLTVDMGNSPPGMNDATVSKFQLSGSQPTCHVITTRLIEEEPQDILERITSIVKQTQCAVYDINELPFAEDSDPEGLSDMICELALFATALRNSNPGATVRMDQSPEGPELSLKMYQKTGSGAGKSGSMEIVKLLEQLPKEEKLVRFFEREGYEVYGDDAIIVAGILYKQSSIGTVGDMAFLQLPPVQFATAVKELLREHRVEVWSFNTTRKSWKIAKRGSPGNYEQLESLLPEDAEIPSAVVAALVVRGDRIGLATVDLTRFVIGWTAFVDSELLCNAEAALVQLDVKECIYPMDTDTANLFDGSCIGTPLASREFDTESTLSDLQRLLAGAAVAAEEIPIEAQAAINGLIVYLGLLGSDDNLGIFTLKVLNLSQYMRLDETALKTLNIFPSVIGGKEASLFGVLDHCKTRQGSRLLAQWIRQPLLSKELINQRLDVVDALVTESVQRQTLRETVLRGIPDIGRDLVILYFAIGKISPIHEQLATLPPSDALEALLLKPLRNLSFNLTKYAELIENTVDFEALNRHEYLVRADFDTSLAGIHTQKEDILDQIETEYDRVARVLRLEKGKKLKLERNAVYGYFFRISRLDSAVISGRDDFQELAALKSGLYFVSSALRDLSLQYDDLGKQYSSTQQTLVLEMIKVAKSYRRLFDELNQTIARVDVFQSLAYAALMSPIAFVRPSIMDSGSEMILTGARHPCVETSCMFIPNNVHFTRTTSMQLITGPNMGGKSTFIRQSAMIALMAQMGSFVPCETATMPIFDAILVRVGAGDSILRGISTFMMEMLETCSILRTATVNSLVIIDELGRGTSTSEGLGLAWAVSRVLAERGCYTFFATHFHELTALPKTTKHVVNLNAGAVMSEEGLVMTYRISSGCCDQSYGVQCAAMAKFPPRVVDMAKVLLADLEGTAFTEEEAQTALDHLQRNNNLAGAQSYLRMSSVTVPSNSLKQAVKRSMSELKTPKGTRDYGPFEMSIREKVFSTVTRVFKRHGAVTIDTPVFELKEVLMGKYGEDSKLIYDLQDQGGELCSLRYDLTVPFARYLAMNKNISQMKRYQIAKVYRRDQPALTKGRYREFYQCDFDIAGDNLVPLLPDAEVFKVISSILSELEIGPFEIKYNSREILDGLFEYCGVSEDKFRTVCSAVDKLDKSPWDAVRKELVEEKGISEGVADRIGGFVRRRGGKELIQELLDSSLATNERAKKGLEDLMTLATYFETFGISDKVVFDMSLARGLDYYTGVILEAVLLGAEVGSIAGGGRYDNLVGMFSAGQKIPCVGAAVGIERIFVILEAKAKASATAPKISPTQVYVAAAGADLIEERMALCTRLWSAGLNTEMSQKGKLKTLDQFSFCEKNGIPLAVVMGPSEIKAGTVKIRNVESREETEVQLSNIVEEVKKMLVTLGVLDSFQKLSV</sequence>
<dbReference type="FunFam" id="3.40.50.800:FF:000012">
    <property type="entry name" value="Histidine--tRNA ligase, cytoplasmic"/>
    <property type="match status" value="1"/>
</dbReference>
<dbReference type="InterPro" id="IPR007861">
    <property type="entry name" value="DNA_mismatch_repair_MutS_clamp"/>
</dbReference>
<keyword evidence="7" id="KW-0067">ATP-binding</keyword>
<dbReference type="STRING" id="1246581.A0A2H9TJC2"/>
<keyword evidence="9" id="KW-0238">DNA-binding</keyword>
<dbReference type="SMART" id="SM00534">
    <property type="entry name" value="MUTSac"/>
    <property type="match status" value="1"/>
</dbReference>
<keyword evidence="8" id="KW-0648">Protein biosynthesis</keyword>
<evidence type="ECO:0000256" key="3">
    <source>
        <dbReference type="ARBA" id="ARBA00015302"/>
    </source>
</evidence>
<dbReference type="CDD" id="cd00773">
    <property type="entry name" value="HisRS-like_core"/>
    <property type="match status" value="1"/>
</dbReference>
<dbReference type="GO" id="GO:0032543">
    <property type="term" value="P:mitochondrial translation"/>
    <property type="evidence" value="ECO:0007669"/>
    <property type="project" value="TreeGrafter"/>
</dbReference>
<dbReference type="Gene3D" id="1.10.1420.10">
    <property type="match status" value="2"/>
</dbReference>
<keyword evidence="14" id="KW-1185">Reference proteome</keyword>
<dbReference type="InterPro" id="IPR007695">
    <property type="entry name" value="DNA_mismatch_repair_MutS-lik_N"/>
</dbReference>
<dbReference type="Gene3D" id="3.40.50.300">
    <property type="entry name" value="P-loop containing nucleotide triphosphate hydrolases"/>
    <property type="match status" value="1"/>
</dbReference>
<dbReference type="Pfam" id="PF05190">
    <property type="entry name" value="MutS_IV"/>
    <property type="match status" value="1"/>
</dbReference>
<dbReference type="InterPro" id="IPR036187">
    <property type="entry name" value="DNA_mismatch_repair_MutS_sf"/>
</dbReference>
<dbReference type="InterPro" id="IPR004154">
    <property type="entry name" value="Anticodon-bd"/>
</dbReference>
<dbReference type="InterPro" id="IPR016151">
    <property type="entry name" value="DNA_mismatch_repair_MutS_N"/>
</dbReference>
<dbReference type="GO" id="GO:0030983">
    <property type="term" value="F:mismatched DNA binding"/>
    <property type="evidence" value="ECO:0007669"/>
    <property type="project" value="InterPro"/>
</dbReference>
<dbReference type="SUPFAM" id="SSF53150">
    <property type="entry name" value="DNA repair protein MutS, domain II"/>
    <property type="match status" value="1"/>
</dbReference>
<feature type="domain" description="Aminoacyl-transfer RNA synthetases class-II family profile" evidence="12">
    <location>
        <begin position="1002"/>
        <end position="1340"/>
    </location>
</feature>
<dbReference type="InterPro" id="IPR000432">
    <property type="entry name" value="DNA_mismatch_repair_MutS_C"/>
</dbReference>
<name>A0A2H9TJC2_9FUNG</name>
<dbReference type="PROSITE" id="PS50862">
    <property type="entry name" value="AA_TRNA_LIGASE_II"/>
    <property type="match status" value="1"/>
</dbReference>
<dbReference type="FunFam" id="3.30.930.10:FF:000061">
    <property type="entry name" value="Histidine--tRNA ligase, cytoplasmic"/>
    <property type="match status" value="1"/>
</dbReference>
<evidence type="ECO:0000256" key="6">
    <source>
        <dbReference type="ARBA" id="ARBA00022763"/>
    </source>
</evidence>
<dbReference type="InterPro" id="IPR006195">
    <property type="entry name" value="aa-tRNA-synth_II"/>
</dbReference>
<evidence type="ECO:0000256" key="8">
    <source>
        <dbReference type="ARBA" id="ARBA00022917"/>
    </source>
</evidence>
<comment type="catalytic activity">
    <reaction evidence="11">
        <text>tRNA(His) + L-histidine + ATP = L-histidyl-tRNA(His) + AMP + diphosphate + H(+)</text>
        <dbReference type="Rhea" id="RHEA:17313"/>
        <dbReference type="Rhea" id="RHEA-COMP:9665"/>
        <dbReference type="Rhea" id="RHEA-COMP:9689"/>
        <dbReference type="ChEBI" id="CHEBI:15378"/>
        <dbReference type="ChEBI" id="CHEBI:30616"/>
        <dbReference type="ChEBI" id="CHEBI:33019"/>
        <dbReference type="ChEBI" id="CHEBI:57595"/>
        <dbReference type="ChEBI" id="CHEBI:78442"/>
        <dbReference type="ChEBI" id="CHEBI:78527"/>
        <dbReference type="ChEBI" id="CHEBI:456215"/>
        <dbReference type="EC" id="6.1.1.21"/>
    </reaction>
</comment>
<evidence type="ECO:0000256" key="9">
    <source>
        <dbReference type="ARBA" id="ARBA00023125"/>
    </source>
</evidence>
<dbReference type="Gene3D" id="3.30.420.110">
    <property type="entry name" value="MutS, connector domain"/>
    <property type="match status" value="1"/>
</dbReference>
<dbReference type="Pfam" id="PF03129">
    <property type="entry name" value="HGTP_anticodon"/>
    <property type="match status" value="1"/>
</dbReference>
<dbReference type="EC" id="6.1.1.21" evidence="2"/>
<dbReference type="SUPFAM" id="SSF52540">
    <property type="entry name" value="P-loop containing nucleoside triphosphate hydrolases"/>
    <property type="match status" value="1"/>
</dbReference>
<dbReference type="Pfam" id="PF13393">
    <property type="entry name" value="tRNA-synt_His"/>
    <property type="match status" value="1"/>
</dbReference>
<dbReference type="InterPro" id="IPR033656">
    <property type="entry name" value="HisRS_anticodon"/>
</dbReference>
<dbReference type="SUPFAM" id="SSF48334">
    <property type="entry name" value="DNA repair protein MutS, domain III"/>
    <property type="match status" value="1"/>
</dbReference>
<dbReference type="InterPro" id="IPR036678">
    <property type="entry name" value="MutS_con_dom_sf"/>
</dbReference>
<comment type="similarity">
    <text evidence="1">Belongs to the class-II aminoacyl-tRNA synthetase family.</text>
</comment>
<dbReference type="InterPro" id="IPR036621">
    <property type="entry name" value="Anticodon-bd_dom_sf"/>
</dbReference>
<dbReference type="GO" id="GO:0004821">
    <property type="term" value="F:histidine-tRNA ligase activity"/>
    <property type="evidence" value="ECO:0007669"/>
    <property type="project" value="UniProtKB-EC"/>
</dbReference>
<dbReference type="InterPro" id="IPR027417">
    <property type="entry name" value="P-loop_NTPase"/>
</dbReference>
<keyword evidence="5" id="KW-0547">Nucleotide-binding</keyword>
<dbReference type="GO" id="GO:0006427">
    <property type="term" value="P:histidyl-tRNA aminoacylation"/>
    <property type="evidence" value="ECO:0007669"/>
    <property type="project" value="InterPro"/>
</dbReference>
<dbReference type="PANTHER" id="PTHR11476:SF7">
    <property type="entry name" value="HISTIDINE--TRNA LIGASE"/>
    <property type="match status" value="1"/>
</dbReference>
<evidence type="ECO:0000313" key="14">
    <source>
        <dbReference type="Proteomes" id="UP000240830"/>
    </source>
</evidence>
<keyword evidence="4" id="KW-0436">Ligase</keyword>
<dbReference type="GO" id="GO:0006298">
    <property type="term" value="P:mismatch repair"/>
    <property type="evidence" value="ECO:0007669"/>
    <property type="project" value="InterPro"/>
</dbReference>
<evidence type="ECO:0000256" key="11">
    <source>
        <dbReference type="ARBA" id="ARBA00047639"/>
    </source>
</evidence>
<evidence type="ECO:0000313" key="13">
    <source>
        <dbReference type="EMBL" id="PJF17853.1"/>
    </source>
</evidence>
<dbReference type="InterPro" id="IPR007696">
    <property type="entry name" value="DNA_mismatch_repair_MutS_core"/>
</dbReference>
<proteinExistence type="inferred from homology"/>
<dbReference type="OrthoDB" id="1906957at2759"/>
<gene>
    <name evidence="13" type="ORF">PSACC_02337</name>
</gene>
<evidence type="ECO:0000256" key="2">
    <source>
        <dbReference type="ARBA" id="ARBA00012815"/>
    </source>
</evidence>
<protein>
    <recommendedName>
        <fullName evidence="3">Histidine--tRNA ligase, cytoplasmic</fullName>
        <ecNumber evidence="2">6.1.1.21</ecNumber>
    </recommendedName>
</protein>
<accession>A0A2H9TJC2</accession>
<dbReference type="HAMAP" id="MF_00127">
    <property type="entry name" value="His_tRNA_synth"/>
    <property type="match status" value="1"/>
</dbReference>
<dbReference type="SMART" id="SM00533">
    <property type="entry name" value="MUTSd"/>
    <property type="match status" value="1"/>
</dbReference>
<keyword evidence="10" id="KW-0030">Aminoacyl-tRNA synthetase</keyword>
<dbReference type="Proteomes" id="UP000240830">
    <property type="component" value="Unassembled WGS sequence"/>
</dbReference>
<comment type="caution">
    <text evidence="13">The sequence shown here is derived from an EMBL/GenBank/DDBJ whole genome shotgun (WGS) entry which is preliminary data.</text>
</comment>
<dbReference type="GO" id="GO:0005739">
    <property type="term" value="C:mitochondrion"/>
    <property type="evidence" value="ECO:0007669"/>
    <property type="project" value="TreeGrafter"/>
</dbReference>
<dbReference type="Gene3D" id="3.40.1170.10">
    <property type="entry name" value="DNA repair protein MutS, domain I"/>
    <property type="match status" value="1"/>
</dbReference>
<dbReference type="InterPro" id="IPR041715">
    <property type="entry name" value="HisRS-like_core"/>
</dbReference>
<dbReference type="GO" id="GO:0003723">
    <property type="term" value="F:RNA binding"/>
    <property type="evidence" value="ECO:0007669"/>
    <property type="project" value="TreeGrafter"/>
</dbReference>
<dbReference type="EMBL" id="MTSL01000153">
    <property type="protein sequence ID" value="PJF17853.1"/>
    <property type="molecule type" value="Genomic_DNA"/>
</dbReference>
<dbReference type="PANTHER" id="PTHR11476">
    <property type="entry name" value="HISTIDYL-TRNA SYNTHETASE"/>
    <property type="match status" value="1"/>
</dbReference>
<evidence type="ECO:0000256" key="7">
    <source>
        <dbReference type="ARBA" id="ARBA00022840"/>
    </source>
</evidence>
<keyword evidence="6" id="KW-0227">DNA damage</keyword>
<dbReference type="CDD" id="cd00859">
    <property type="entry name" value="HisRS_anticodon"/>
    <property type="match status" value="1"/>
</dbReference>
<dbReference type="Pfam" id="PF01624">
    <property type="entry name" value="MutS_I"/>
    <property type="match status" value="1"/>
</dbReference>
<evidence type="ECO:0000256" key="5">
    <source>
        <dbReference type="ARBA" id="ARBA00022741"/>
    </source>
</evidence>
<dbReference type="GO" id="GO:0005524">
    <property type="term" value="F:ATP binding"/>
    <property type="evidence" value="ECO:0007669"/>
    <property type="project" value="UniProtKB-KW"/>
</dbReference>
<reference evidence="13 14" key="1">
    <citation type="submission" date="2016-10" db="EMBL/GenBank/DDBJ databases">
        <title>The genome of Paramicrosporidium saccamoebae is the missing link in understanding Cryptomycota and Microsporidia evolution.</title>
        <authorList>
            <person name="Quandt C.A."/>
            <person name="Beaudet D."/>
            <person name="Corsaro D."/>
            <person name="Michel R."/>
            <person name="Corradi N."/>
            <person name="James T."/>
        </authorList>
    </citation>
    <scope>NUCLEOTIDE SEQUENCE [LARGE SCALE GENOMIC DNA]</scope>
    <source>
        <strain evidence="13 14">KSL3</strain>
    </source>
</reference>
<evidence type="ECO:0000259" key="12">
    <source>
        <dbReference type="PROSITE" id="PS50862"/>
    </source>
</evidence>
<dbReference type="InterPro" id="IPR015807">
    <property type="entry name" value="His-tRNA-ligase"/>
</dbReference>
<dbReference type="Pfam" id="PF00488">
    <property type="entry name" value="MutS_V"/>
    <property type="match status" value="1"/>
</dbReference>
<dbReference type="Pfam" id="PF05192">
    <property type="entry name" value="MutS_III"/>
    <property type="match status" value="1"/>
</dbReference>
<dbReference type="GO" id="GO:0005829">
    <property type="term" value="C:cytosol"/>
    <property type="evidence" value="ECO:0007669"/>
    <property type="project" value="TreeGrafter"/>
</dbReference>